<evidence type="ECO:0000256" key="1">
    <source>
        <dbReference type="ARBA" id="ARBA00004167"/>
    </source>
</evidence>
<dbReference type="PANTHER" id="PTHR37461:SF1">
    <property type="entry name" value="ANTI-SIGMA-K FACTOR RSKA"/>
    <property type="match status" value="1"/>
</dbReference>
<evidence type="ECO:0000256" key="2">
    <source>
        <dbReference type="ARBA" id="ARBA00022692"/>
    </source>
</evidence>
<keyword evidence="2" id="KW-0812">Transmembrane</keyword>
<dbReference type="PANTHER" id="PTHR37461">
    <property type="entry name" value="ANTI-SIGMA-K FACTOR RSKA"/>
    <property type="match status" value="1"/>
</dbReference>
<evidence type="ECO:0000259" key="5">
    <source>
        <dbReference type="Pfam" id="PF13490"/>
    </source>
</evidence>
<proteinExistence type="predicted"/>
<organism evidence="6 7">
    <name type="scientific">Acidiferrimicrobium australe</name>
    <dbReference type="NCBI Taxonomy" id="2664430"/>
    <lineage>
        <taxon>Bacteria</taxon>
        <taxon>Bacillati</taxon>
        <taxon>Actinomycetota</taxon>
        <taxon>Acidimicrobiia</taxon>
        <taxon>Acidimicrobiales</taxon>
        <taxon>Acidimicrobiaceae</taxon>
        <taxon>Acidiferrimicrobium</taxon>
    </lineage>
</organism>
<dbReference type="Pfam" id="PF13490">
    <property type="entry name" value="zf-HC2"/>
    <property type="match status" value="1"/>
</dbReference>
<dbReference type="Proteomes" id="UP000437736">
    <property type="component" value="Unassembled WGS sequence"/>
</dbReference>
<keyword evidence="7" id="KW-1185">Reference proteome</keyword>
<evidence type="ECO:0000256" key="4">
    <source>
        <dbReference type="ARBA" id="ARBA00023136"/>
    </source>
</evidence>
<feature type="non-terminal residue" evidence="6">
    <location>
        <position position="83"/>
    </location>
</feature>
<comment type="subcellular location">
    <subcellularLocation>
        <location evidence="1">Membrane</location>
        <topology evidence="1">Single-pass membrane protein</topology>
    </subcellularLocation>
</comment>
<evidence type="ECO:0000313" key="7">
    <source>
        <dbReference type="Proteomes" id="UP000437736"/>
    </source>
</evidence>
<dbReference type="Gene3D" id="1.10.10.1320">
    <property type="entry name" value="Anti-sigma factor, zinc-finger domain"/>
    <property type="match status" value="1"/>
</dbReference>
<dbReference type="InterPro" id="IPR027383">
    <property type="entry name" value="Znf_put"/>
</dbReference>
<dbReference type="InterPro" id="IPR041916">
    <property type="entry name" value="Anti_sigma_zinc_sf"/>
</dbReference>
<name>A0ABW9R0A3_9ACTN</name>
<comment type="caution">
    <text evidence="6">The sequence shown here is derived from an EMBL/GenBank/DDBJ whole genome shotgun (WGS) entry which is preliminary data.</text>
</comment>
<reference evidence="6 7" key="1">
    <citation type="submission" date="2019-11" db="EMBL/GenBank/DDBJ databases">
        <title>Acidiferrimicrobium australis gen. nov., sp. nov., an acidophilic and obligately heterotrophic, member of the Actinobacteria that catalyses dissimilatory oxido- reduction of iron isolated from metal-rich acidic water in Chile.</title>
        <authorList>
            <person name="Gonzalez D."/>
            <person name="Huber K."/>
            <person name="Hedrich S."/>
            <person name="Rojas-Villalobos C."/>
            <person name="Quatrini R."/>
            <person name="Dinamarca M.A."/>
            <person name="Schwarz A."/>
            <person name="Canales C."/>
            <person name="Nancucheo I."/>
        </authorList>
    </citation>
    <scope>NUCLEOTIDE SEQUENCE [LARGE SCALE GENOMIC DNA]</scope>
    <source>
        <strain evidence="6 7">USS-CCA1</strain>
    </source>
</reference>
<accession>A0ABW9R0A3</accession>
<keyword evidence="4" id="KW-0472">Membrane</keyword>
<evidence type="ECO:0000313" key="6">
    <source>
        <dbReference type="EMBL" id="MST35184.1"/>
    </source>
</evidence>
<sequence length="83" mass="8953">MTDHHDVQELLGAYALDALEPDEVAAVEAHLEVCARCRRELAGYREVTSLLGHTGGEAPPGIWDRIAAGMHPEPSSPPLERIG</sequence>
<gene>
    <name evidence="6" type="ORF">GHK86_20930</name>
</gene>
<evidence type="ECO:0000256" key="3">
    <source>
        <dbReference type="ARBA" id="ARBA00022989"/>
    </source>
</evidence>
<feature type="domain" description="Putative zinc-finger" evidence="5">
    <location>
        <begin position="6"/>
        <end position="38"/>
    </location>
</feature>
<dbReference type="InterPro" id="IPR051474">
    <property type="entry name" value="Anti-sigma-K/W_factor"/>
</dbReference>
<dbReference type="EMBL" id="WJHE01001499">
    <property type="protein sequence ID" value="MST35184.1"/>
    <property type="molecule type" value="Genomic_DNA"/>
</dbReference>
<protein>
    <recommendedName>
        <fullName evidence="5">Putative zinc-finger domain-containing protein</fullName>
    </recommendedName>
</protein>
<keyword evidence="3" id="KW-1133">Transmembrane helix</keyword>